<keyword evidence="2" id="KW-0443">Lipid metabolism</keyword>
<dbReference type="OrthoDB" id="3569436at2"/>
<dbReference type="EC" id="4.2.1.17" evidence="5"/>
<dbReference type="InterPro" id="IPR001753">
    <property type="entry name" value="Enoyl-CoA_hydra/iso"/>
</dbReference>
<comment type="similarity">
    <text evidence="1 4">Belongs to the enoyl-CoA hydratase/isomerase family.</text>
</comment>
<dbReference type="NCBIfam" id="NF005891">
    <property type="entry name" value="PRK07854.1"/>
    <property type="match status" value="1"/>
</dbReference>
<dbReference type="Proteomes" id="UP000307768">
    <property type="component" value="Unassembled WGS sequence"/>
</dbReference>
<dbReference type="AlphaFoldDB" id="A0A5Q6RRC0"/>
<dbReference type="CDD" id="cd06558">
    <property type="entry name" value="crotonase-like"/>
    <property type="match status" value="1"/>
</dbReference>
<dbReference type="PANTHER" id="PTHR11941">
    <property type="entry name" value="ENOYL-COA HYDRATASE-RELATED"/>
    <property type="match status" value="1"/>
</dbReference>
<evidence type="ECO:0000313" key="5">
    <source>
        <dbReference type="EMBL" id="KAA1420550.1"/>
    </source>
</evidence>
<proteinExistence type="inferred from homology"/>
<dbReference type="InterPro" id="IPR029045">
    <property type="entry name" value="ClpP/crotonase-like_dom_sf"/>
</dbReference>
<evidence type="ECO:0000256" key="1">
    <source>
        <dbReference type="ARBA" id="ARBA00005254"/>
    </source>
</evidence>
<organism evidence="5 6">
    <name type="scientific">Mumia zhuanghuii</name>
    <dbReference type="NCBI Taxonomy" id="2585211"/>
    <lineage>
        <taxon>Bacteria</taxon>
        <taxon>Bacillati</taxon>
        <taxon>Actinomycetota</taxon>
        <taxon>Actinomycetes</taxon>
        <taxon>Propionibacteriales</taxon>
        <taxon>Nocardioidaceae</taxon>
        <taxon>Mumia</taxon>
    </lineage>
</organism>
<dbReference type="GO" id="GO:0006635">
    <property type="term" value="P:fatty acid beta-oxidation"/>
    <property type="evidence" value="ECO:0007669"/>
    <property type="project" value="TreeGrafter"/>
</dbReference>
<dbReference type="PANTHER" id="PTHR11941:SF169">
    <property type="entry name" value="(7AS)-7A-METHYL-1,5-DIOXO-2,3,5,6,7,7A-HEXAHYDRO-1H-INDENE-CARBOXYL-COA HYDROLASE"/>
    <property type="match status" value="1"/>
</dbReference>
<sequence length="242" mass="25036">MIDVTRDGDVTTVELRRPERRNALDLDTCTALREAVVAAGSDGTRALVVTGEGTSFCAGADLTGVYGDAFIEALYGMLQTLTAAEIPIIAAVNGPAIGAGTQLALACDLRVAAPTARFGVPTVRNGMAVDAWTIRTLAAVAGAGTAKALMLGGDLIDADTAYARGLADRLGDRDAAVAWAHEIATFAPLTLAFNKLVLNSDPSDAAADARIAKGFDACWSSDDVREAATARAEKRAPVFRGR</sequence>
<dbReference type="GO" id="GO:0004300">
    <property type="term" value="F:enoyl-CoA hydratase activity"/>
    <property type="evidence" value="ECO:0007669"/>
    <property type="project" value="UniProtKB-EC"/>
</dbReference>
<dbReference type="RefSeq" id="WP_149770719.1">
    <property type="nucleotide sequence ID" value="NZ_VDFQ02000005.1"/>
</dbReference>
<comment type="caution">
    <text evidence="5">The sequence shown here is derived from an EMBL/GenBank/DDBJ whole genome shotgun (WGS) entry which is preliminary data.</text>
</comment>
<dbReference type="Pfam" id="PF00378">
    <property type="entry name" value="ECH_1"/>
    <property type="match status" value="1"/>
</dbReference>
<dbReference type="Gene3D" id="3.90.226.10">
    <property type="entry name" value="2-enoyl-CoA Hydratase, Chain A, domain 1"/>
    <property type="match status" value="1"/>
</dbReference>
<dbReference type="PROSITE" id="PS00166">
    <property type="entry name" value="ENOYL_COA_HYDRATASE"/>
    <property type="match status" value="1"/>
</dbReference>
<evidence type="ECO:0000256" key="4">
    <source>
        <dbReference type="RuleBase" id="RU003707"/>
    </source>
</evidence>
<keyword evidence="3 5" id="KW-0456">Lyase</keyword>
<protein>
    <submittedName>
        <fullName evidence="5">Enoyl-CoA hydratase</fullName>
        <ecNumber evidence="5">4.2.1.17</ecNumber>
    </submittedName>
</protein>
<accession>A0A5Q6RRC0</accession>
<dbReference type="EMBL" id="VDFQ02000005">
    <property type="protein sequence ID" value="KAA1420550.1"/>
    <property type="molecule type" value="Genomic_DNA"/>
</dbReference>
<evidence type="ECO:0000256" key="2">
    <source>
        <dbReference type="ARBA" id="ARBA00023098"/>
    </source>
</evidence>
<evidence type="ECO:0000256" key="3">
    <source>
        <dbReference type="ARBA" id="ARBA00023239"/>
    </source>
</evidence>
<evidence type="ECO:0000313" key="6">
    <source>
        <dbReference type="Proteomes" id="UP000307768"/>
    </source>
</evidence>
<dbReference type="SUPFAM" id="SSF52096">
    <property type="entry name" value="ClpP/crotonase"/>
    <property type="match status" value="1"/>
</dbReference>
<reference evidence="5 6" key="1">
    <citation type="submission" date="2019-09" db="EMBL/GenBank/DDBJ databases">
        <title>Mumia zhuanghuii sp. nov. isolated from the intestinal contents of plateau pika (Ochotona curzoniae) in the Qinghai-Tibet plateau of China.</title>
        <authorList>
            <person name="Tian Z."/>
        </authorList>
    </citation>
    <scope>NUCLEOTIDE SEQUENCE [LARGE SCALE GENOMIC DNA]</scope>
    <source>
        <strain evidence="6">350</strain>
    </source>
</reference>
<gene>
    <name evidence="5" type="ORF">FE697_016495</name>
</gene>
<dbReference type="InterPro" id="IPR018376">
    <property type="entry name" value="Enoyl-CoA_hyd/isom_CS"/>
</dbReference>
<name>A0A5Q6RRC0_9ACTN</name>